<gene>
    <name evidence="1" type="ORF">EVA_11440</name>
</gene>
<organism evidence="1">
    <name type="scientific">gut metagenome</name>
    <dbReference type="NCBI Taxonomy" id="749906"/>
    <lineage>
        <taxon>unclassified sequences</taxon>
        <taxon>metagenomes</taxon>
        <taxon>organismal metagenomes</taxon>
    </lineage>
</organism>
<protein>
    <submittedName>
        <fullName evidence="1">Uncharacterized protein</fullName>
    </submittedName>
</protein>
<comment type="caution">
    <text evidence="1">The sequence shown here is derived from an EMBL/GenBank/DDBJ whole genome shotgun (WGS) entry which is preliminary data.</text>
</comment>
<proteinExistence type="predicted"/>
<dbReference type="AlphaFoldDB" id="J9G0U7"/>
<evidence type="ECO:0000313" key="1">
    <source>
        <dbReference type="EMBL" id="EJX00454.1"/>
    </source>
</evidence>
<accession>J9G0U7</accession>
<sequence length="48" mass="5194">MPDSYYQQSQCRRCLCQQQIQQLCGAAPGCCAGYLQPPPQSAAFGCPP</sequence>
<reference evidence="1" key="1">
    <citation type="journal article" date="2012" name="PLoS ONE">
        <title>Gene sets for utilization of primary and secondary nutrition supplies in the distal gut of endangered iberian lynx.</title>
        <authorList>
            <person name="Alcaide M."/>
            <person name="Messina E."/>
            <person name="Richter M."/>
            <person name="Bargiela R."/>
            <person name="Peplies J."/>
            <person name="Huws S.A."/>
            <person name="Newbold C.J."/>
            <person name="Golyshin P.N."/>
            <person name="Simon M.A."/>
            <person name="Lopez G."/>
            <person name="Yakimov M.M."/>
            <person name="Ferrer M."/>
        </authorList>
    </citation>
    <scope>NUCLEOTIDE SEQUENCE</scope>
</reference>
<dbReference type="EMBL" id="AMCI01003367">
    <property type="protein sequence ID" value="EJX00454.1"/>
    <property type="molecule type" value="Genomic_DNA"/>
</dbReference>
<name>J9G0U7_9ZZZZ</name>